<evidence type="ECO:0000313" key="2">
    <source>
        <dbReference type="Proteomes" id="UP001301350"/>
    </source>
</evidence>
<organism evidence="1 2">
    <name type="scientific">Cyanidium caldarium</name>
    <name type="common">Red alga</name>
    <dbReference type="NCBI Taxonomy" id="2771"/>
    <lineage>
        <taxon>Eukaryota</taxon>
        <taxon>Rhodophyta</taxon>
        <taxon>Bangiophyceae</taxon>
        <taxon>Cyanidiales</taxon>
        <taxon>Cyanidiaceae</taxon>
        <taxon>Cyanidium</taxon>
    </lineage>
</organism>
<comment type="caution">
    <text evidence="1">The sequence shown here is derived from an EMBL/GenBank/DDBJ whole genome shotgun (WGS) entry which is preliminary data.</text>
</comment>
<name>A0AAV9IPM6_CYACA</name>
<accession>A0AAV9IPM6</accession>
<protein>
    <submittedName>
        <fullName evidence="1">Uncharacterized protein</fullName>
    </submittedName>
</protein>
<dbReference type="EMBL" id="JANCYW010000001">
    <property type="protein sequence ID" value="KAK4534156.1"/>
    <property type="molecule type" value="Genomic_DNA"/>
</dbReference>
<dbReference type="Proteomes" id="UP001301350">
    <property type="component" value="Unassembled WGS sequence"/>
</dbReference>
<keyword evidence="2" id="KW-1185">Reference proteome</keyword>
<sequence>MSGKAAGEAARGVRRLVRRAIHPRRDYMRIVLANGATFRAPMAWLAPPPTADPSDPKRYDPVTKDFFVQADPYTHPAWRRNKDSSGSGT</sequence>
<gene>
    <name evidence="1" type="ORF">CDCA_CDCA01G0181</name>
</gene>
<evidence type="ECO:0000313" key="1">
    <source>
        <dbReference type="EMBL" id="KAK4534156.1"/>
    </source>
</evidence>
<reference evidence="1 2" key="1">
    <citation type="submission" date="2022-07" db="EMBL/GenBank/DDBJ databases">
        <title>Genome-wide signatures of adaptation to extreme environments.</title>
        <authorList>
            <person name="Cho C.H."/>
            <person name="Yoon H.S."/>
        </authorList>
    </citation>
    <scope>NUCLEOTIDE SEQUENCE [LARGE SCALE GENOMIC DNA]</scope>
    <source>
        <strain evidence="1 2">DBV 063 E5</strain>
    </source>
</reference>
<proteinExistence type="predicted"/>
<dbReference type="AlphaFoldDB" id="A0AAV9IPM6"/>